<accession>A0A401RMM2</accession>
<name>A0A401RMM2_CHIPU</name>
<feature type="compositionally biased region" description="Low complexity" evidence="1">
    <location>
        <begin position="26"/>
        <end position="37"/>
    </location>
</feature>
<protein>
    <submittedName>
        <fullName evidence="2">Uncharacterized protein</fullName>
    </submittedName>
</protein>
<organism evidence="2 3">
    <name type="scientific">Chiloscyllium punctatum</name>
    <name type="common">Brownbanded bambooshark</name>
    <name type="synonym">Hemiscyllium punctatum</name>
    <dbReference type="NCBI Taxonomy" id="137246"/>
    <lineage>
        <taxon>Eukaryota</taxon>
        <taxon>Metazoa</taxon>
        <taxon>Chordata</taxon>
        <taxon>Craniata</taxon>
        <taxon>Vertebrata</taxon>
        <taxon>Chondrichthyes</taxon>
        <taxon>Elasmobranchii</taxon>
        <taxon>Galeomorphii</taxon>
        <taxon>Galeoidea</taxon>
        <taxon>Orectolobiformes</taxon>
        <taxon>Hemiscylliidae</taxon>
        <taxon>Chiloscyllium</taxon>
    </lineage>
</organism>
<evidence type="ECO:0000313" key="3">
    <source>
        <dbReference type="Proteomes" id="UP000287033"/>
    </source>
</evidence>
<dbReference type="Proteomes" id="UP000287033">
    <property type="component" value="Unassembled WGS sequence"/>
</dbReference>
<sequence>MVQEQSTSRLKPAAENTASCSRSPEQQQSKRGQSQSQTELRGGAEKVAVGAWTSSRMIVGRDLQLGAERIAARAHSRASMGRVLEWE</sequence>
<feature type="compositionally biased region" description="Polar residues" evidence="1">
    <location>
        <begin position="16"/>
        <end position="25"/>
    </location>
</feature>
<dbReference type="AlphaFoldDB" id="A0A401RMM2"/>
<keyword evidence="3" id="KW-1185">Reference proteome</keyword>
<proteinExistence type="predicted"/>
<feature type="region of interest" description="Disordered" evidence="1">
    <location>
        <begin position="1"/>
        <end position="47"/>
    </location>
</feature>
<evidence type="ECO:0000256" key="1">
    <source>
        <dbReference type="SAM" id="MobiDB-lite"/>
    </source>
</evidence>
<dbReference type="EMBL" id="BEZZ01001551">
    <property type="protein sequence ID" value="GCC19403.1"/>
    <property type="molecule type" value="Genomic_DNA"/>
</dbReference>
<gene>
    <name evidence="2" type="ORF">chiPu_0018359</name>
</gene>
<comment type="caution">
    <text evidence="2">The sequence shown here is derived from an EMBL/GenBank/DDBJ whole genome shotgun (WGS) entry which is preliminary data.</text>
</comment>
<reference evidence="2 3" key="1">
    <citation type="journal article" date="2018" name="Nat. Ecol. Evol.">
        <title>Shark genomes provide insights into elasmobranch evolution and the origin of vertebrates.</title>
        <authorList>
            <person name="Hara Y"/>
            <person name="Yamaguchi K"/>
            <person name="Onimaru K"/>
            <person name="Kadota M"/>
            <person name="Koyanagi M"/>
            <person name="Keeley SD"/>
            <person name="Tatsumi K"/>
            <person name="Tanaka K"/>
            <person name="Motone F"/>
            <person name="Kageyama Y"/>
            <person name="Nozu R"/>
            <person name="Adachi N"/>
            <person name="Nishimura O"/>
            <person name="Nakagawa R"/>
            <person name="Tanegashima C"/>
            <person name="Kiyatake I"/>
            <person name="Matsumoto R"/>
            <person name="Murakumo K"/>
            <person name="Nishida K"/>
            <person name="Terakita A"/>
            <person name="Kuratani S"/>
            <person name="Sato K"/>
            <person name="Hyodo S Kuraku.S."/>
        </authorList>
    </citation>
    <scope>NUCLEOTIDE SEQUENCE [LARGE SCALE GENOMIC DNA]</scope>
</reference>
<evidence type="ECO:0000313" key="2">
    <source>
        <dbReference type="EMBL" id="GCC19403.1"/>
    </source>
</evidence>